<sequence>MADNNSTLVILLEQVLSNELKNQIVIVEPPTDSTNAFAAFVQTLKNRHLYLIKPTNSGRSLIVPLLYIIIQNLNPVNRILTLSPNPTIRSVTLITIIPVEDPMDFNSQRCTNRHEQGECFHCRSTDHCVKDYPFPDNHPIQARANLTSFALLSSIPSSVQIQLYAMSLYSLFLSGFSSSGNGTRLV</sequence>
<gene>
    <name evidence="1" type="ORF">OCU04_003424</name>
</gene>
<organism evidence="1 2">
    <name type="scientific">Sclerotinia nivalis</name>
    <dbReference type="NCBI Taxonomy" id="352851"/>
    <lineage>
        <taxon>Eukaryota</taxon>
        <taxon>Fungi</taxon>
        <taxon>Dikarya</taxon>
        <taxon>Ascomycota</taxon>
        <taxon>Pezizomycotina</taxon>
        <taxon>Leotiomycetes</taxon>
        <taxon>Helotiales</taxon>
        <taxon>Sclerotiniaceae</taxon>
        <taxon>Sclerotinia</taxon>
    </lineage>
</organism>
<name>A0A9X0ARZ7_9HELO</name>
<dbReference type="Proteomes" id="UP001152300">
    <property type="component" value="Unassembled WGS sequence"/>
</dbReference>
<evidence type="ECO:0000313" key="1">
    <source>
        <dbReference type="EMBL" id="KAJ8067829.1"/>
    </source>
</evidence>
<evidence type="ECO:0000313" key="2">
    <source>
        <dbReference type="Proteomes" id="UP001152300"/>
    </source>
</evidence>
<accession>A0A9X0ARZ7</accession>
<dbReference type="EMBL" id="JAPEIS010000003">
    <property type="protein sequence ID" value="KAJ8067829.1"/>
    <property type="molecule type" value="Genomic_DNA"/>
</dbReference>
<reference evidence="1" key="1">
    <citation type="submission" date="2022-11" db="EMBL/GenBank/DDBJ databases">
        <title>Genome Resource of Sclerotinia nivalis Strain SnTB1, a Plant Pathogen Isolated from American Ginseng.</title>
        <authorList>
            <person name="Fan S."/>
        </authorList>
    </citation>
    <scope>NUCLEOTIDE SEQUENCE</scope>
    <source>
        <strain evidence="1">SnTB1</strain>
    </source>
</reference>
<dbReference type="AlphaFoldDB" id="A0A9X0ARZ7"/>
<keyword evidence="2" id="KW-1185">Reference proteome</keyword>
<proteinExistence type="predicted"/>
<comment type="caution">
    <text evidence="1">The sequence shown here is derived from an EMBL/GenBank/DDBJ whole genome shotgun (WGS) entry which is preliminary data.</text>
</comment>
<protein>
    <submittedName>
        <fullName evidence="1">Uncharacterized protein</fullName>
    </submittedName>
</protein>